<gene>
    <name evidence="4" type="ORF">CNX65_17540</name>
</gene>
<feature type="region of interest" description="Disordered" evidence="2">
    <location>
        <begin position="137"/>
        <end position="161"/>
    </location>
</feature>
<dbReference type="Pfam" id="PF13411">
    <property type="entry name" value="MerR_1"/>
    <property type="match status" value="1"/>
</dbReference>
<reference evidence="4" key="1">
    <citation type="submission" date="2017-09" db="EMBL/GenBank/DDBJ databases">
        <title>Complete Genome Sequence of ansamitocin-producing Bacterium Actinosynnema pretiosum X47.</title>
        <authorList>
            <person name="Cao G."/>
            <person name="Zong G."/>
            <person name="Zhong C."/>
            <person name="Fu J."/>
        </authorList>
    </citation>
    <scope>NUCLEOTIDE SEQUENCE [LARGE SCALE GENOMIC DNA]</scope>
    <source>
        <strain evidence="4">X47</strain>
    </source>
</reference>
<dbReference type="SUPFAM" id="SSF46955">
    <property type="entry name" value="Putative DNA-binding domain"/>
    <property type="match status" value="1"/>
</dbReference>
<dbReference type="PANTHER" id="PTHR30204">
    <property type="entry name" value="REDOX-CYCLING DRUG-SENSING TRANSCRIPTIONAL ACTIVATOR SOXR"/>
    <property type="match status" value="1"/>
</dbReference>
<dbReference type="InterPro" id="IPR000551">
    <property type="entry name" value="MerR-type_HTH_dom"/>
</dbReference>
<accession>A0A290Z7A7</accession>
<organism evidence="4 5">
    <name type="scientific">Actinosynnema pretiosum</name>
    <dbReference type="NCBI Taxonomy" id="42197"/>
    <lineage>
        <taxon>Bacteria</taxon>
        <taxon>Bacillati</taxon>
        <taxon>Actinomycetota</taxon>
        <taxon>Actinomycetes</taxon>
        <taxon>Pseudonocardiales</taxon>
        <taxon>Pseudonocardiaceae</taxon>
        <taxon>Actinosynnema</taxon>
    </lineage>
</organism>
<evidence type="ECO:0000259" key="3">
    <source>
        <dbReference type="PROSITE" id="PS50937"/>
    </source>
</evidence>
<evidence type="ECO:0000313" key="4">
    <source>
        <dbReference type="EMBL" id="ATE54862.1"/>
    </source>
</evidence>
<dbReference type="InterPro" id="IPR009061">
    <property type="entry name" value="DNA-bd_dom_put_sf"/>
</dbReference>
<dbReference type="RefSeq" id="WP_096494414.1">
    <property type="nucleotide sequence ID" value="NZ_CP023445.1"/>
</dbReference>
<name>A0A290Z7A7_9PSEU</name>
<dbReference type="PANTHER" id="PTHR30204:SF98">
    <property type="entry name" value="HTH-TYPE TRANSCRIPTIONAL REGULATOR ADHR"/>
    <property type="match status" value="1"/>
</dbReference>
<evidence type="ECO:0000313" key="5">
    <source>
        <dbReference type="Proteomes" id="UP000218505"/>
    </source>
</evidence>
<proteinExistence type="predicted"/>
<dbReference type="SMART" id="SM00422">
    <property type="entry name" value="HTH_MERR"/>
    <property type="match status" value="1"/>
</dbReference>
<dbReference type="GO" id="GO:0003677">
    <property type="term" value="F:DNA binding"/>
    <property type="evidence" value="ECO:0007669"/>
    <property type="project" value="UniProtKB-KW"/>
</dbReference>
<dbReference type="Proteomes" id="UP000218505">
    <property type="component" value="Chromosome"/>
</dbReference>
<dbReference type="EMBL" id="CP023445">
    <property type="protein sequence ID" value="ATE54862.1"/>
    <property type="molecule type" value="Genomic_DNA"/>
</dbReference>
<dbReference type="KEGG" id="apre:CNX65_17540"/>
<dbReference type="CDD" id="cd01109">
    <property type="entry name" value="HTH_YyaN"/>
    <property type="match status" value="1"/>
</dbReference>
<dbReference type="PROSITE" id="PS50937">
    <property type="entry name" value="HTH_MERR_2"/>
    <property type="match status" value="1"/>
</dbReference>
<dbReference type="PROSITE" id="PS00552">
    <property type="entry name" value="HTH_MERR_1"/>
    <property type="match status" value="1"/>
</dbReference>
<dbReference type="AlphaFoldDB" id="A0A290Z7A7"/>
<sequence length="161" mass="17175">MTSVTDAPLLTIGDVAGLTGLSVHAVRFYEREGLFVSPVRRNAAGRRVFGWEDVGWLRACARLRGAGMPVPEIRRYAELVRAGEGTVRERLALLRAHEERMAAQVAELTSLLGVVRGKVALYEAHLEAGSAQALWVDSPDCSPPAPPSSPSSSSGGVGGRR</sequence>
<feature type="domain" description="HTH merR-type" evidence="3">
    <location>
        <begin position="9"/>
        <end position="79"/>
    </location>
</feature>
<dbReference type="GO" id="GO:0003700">
    <property type="term" value="F:DNA-binding transcription factor activity"/>
    <property type="evidence" value="ECO:0007669"/>
    <property type="project" value="InterPro"/>
</dbReference>
<evidence type="ECO:0000256" key="1">
    <source>
        <dbReference type="ARBA" id="ARBA00023125"/>
    </source>
</evidence>
<dbReference type="InterPro" id="IPR047057">
    <property type="entry name" value="MerR_fam"/>
</dbReference>
<keyword evidence="5" id="KW-1185">Reference proteome</keyword>
<keyword evidence="1" id="KW-0238">DNA-binding</keyword>
<evidence type="ECO:0000256" key="2">
    <source>
        <dbReference type="SAM" id="MobiDB-lite"/>
    </source>
</evidence>
<protein>
    <submittedName>
        <fullName evidence="4">MerR family transcriptional regulator</fullName>
    </submittedName>
</protein>
<dbReference type="Gene3D" id="1.10.1660.10">
    <property type="match status" value="1"/>
</dbReference>